<proteinExistence type="predicted"/>
<organism evidence="1">
    <name type="scientific">Pithovirus LCDPAC02</name>
    <dbReference type="NCBI Taxonomy" id="2506601"/>
    <lineage>
        <taxon>Viruses</taxon>
        <taxon>Pithoviruses</taxon>
    </lineage>
</organism>
<protein>
    <submittedName>
        <fullName evidence="1">Uncharacterized protein</fullName>
    </submittedName>
</protein>
<gene>
    <name evidence="1" type="ORF">LCDPAC02_03720</name>
</gene>
<dbReference type="EMBL" id="MK500306">
    <property type="protein sequence ID" value="QBK85173.1"/>
    <property type="molecule type" value="Genomic_DNA"/>
</dbReference>
<sequence>MFWLFGIIEDYHFLDDTIEVLSLFKCKNKKELELKKEEYNKLEYYSIIFKVLELNDDFKYYKVKLIYDDEWIIKDIFFSNDKTEEGFKEYDECFNSTRIWKDQNCPTYSPDLISETDENLFISIEELKEMTLEDLRDYFYIDF</sequence>
<name>A0A481YPD1_9VIRU</name>
<accession>A0A481YPD1</accession>
<reference evidence="1" key="1">
    <citation type="journal article" date="2019" name="MBio">
        <title>Virus Genomes from Deep Sea Sediments Expand the Ocean Megavirome and Support Independent Origins of Viral Gigantism.</title>
        <authorList>
            <person name="Backstrom D."/>
            <person name="Yutin N."/>
            <person name="Jorgensen S.L."/>
            <person name="Dharamshi J."/>
            <person name="Homa F."/>
            <person name="Zaremba-Niedwiedzka K."/>
            <person name="Spang A."/>
            <person name="Wolf Y.I."/>
            <person name="Koonin E.V."/>
            <person name="Ettema T.J."/>
        </authorList>
    </citation>
    <scope>NUCLEOTIDE SEQUENCE</scope>
</reference>
<evidence type="ECO:0000313" key="1">
    <source>
        <dbReference type="EMBL" id="QBK85173.1"/>
    </source>
</evidence>